<evidence type="ECO:0000259" key="1">
    <source>
        <dbReference type="Pfam" id="PF16297"/>
    </source>
</evidence>
<dbReference type="Pfam" id="PF16297">
    <property type="entry name" value="DUF4939"/>
    <property type="match status" value="1"/>
</dbReference>
<dbReference type="GeneTree" id="ENSGT00950000183173"/>
<dbReference type="InterPro" id="IPR032567">
    <property type="entry name" value="RTL1-rel"/>
</dbReference>
<dbReference type="Ensembl" id="ENSNNAT00000024784.1">
    <property type="protein sequence ID" value="ENSNNAP00000023632.1"/>
    <property type="gene ID" value="ENSNNAG00000015562.1"/>
</dbReference>
<dbReference type="AlphaFoldDB" id="A0A8C7E4P6"/>
<dbReference type="OrthoDB" id="9045808at2759"/>
<keyword evidence="3" id="KW-1185">Reference proteome</keyword>
<dbReference type="Proteomes" id="UP000694559">
    <property type="component" value="Unplaced"/>
</dbReference>
<feature type="domain" description="DUF4939" evidence="1">
    <location>
        <begin position="32"/>
        <end position="128"/>
    </location>
</feature>
<organism evidence="2 3">
    <name type="scientific">Naja naja</name>
    <name type="common">Indian cobra</name>
    <dbReference type="NCBI Taxonomy" id="35670"/>
    <lineage>
        <taxon>Eukaryota</taxon>
        <taxon>Metazoa</taxon>
        <taxon>Chordata</taxon>
        <taxon>Craniata</taxon>
        <taxon>Vertebrata</taxon>
        <taxon>Euteleostomi</taxon>
        <taxon>Lepidosauria</taxon>
        <taxon>Squamata</taxon>
        <taxon>Bifurcata</taxon>
        <taxon>Unidentata</taxon>
        <taxon>Episquamata</taxon>
        <taxon>Toxicofera</taxon>
        <taxon>Serpentes</taxon>
        <taxon>Colubroidea</taxon>
        <taxon>Elapidae</taxon>
        <taxon>Elapinae</taxon>
        <taxon>Naja</taxon>
    </lineage>
</organism>
<dbReference type="OMA" id="DCLRHEN"/>
<protein>
    <recommendedName>
        <fullName evidence="1">DUF4939 domain-containing protein</fullName>
    </recommendedName>
</protein>
<reference evidence="2" key="1">
    <citation type="submission" date="2025-08" db="UniProtKB">
        <authorList>
            <consortium name="Ensembl"/>
        </authorList>
    </citation>
    <scope>IDENTIFICATION</scope>
</reference>
<dbReference type="PANTHER" id="PTHR15503">
    <property type="entry name" value="LDOC1 RELATED"/>
    <property type="match status" value="1"/>
</dbReference>
<accession>A0A8C7E4P6</accession>
<evidence type="ECO:0000313" key="2">
    <source>
        <dbReference type="Ensembl" id="ENSNNAP00000023632.1"/>
    </source>
</evidence>
<evidence type="ECO:0000313" key="3">
    <source>
        <dbReference type="Proteomes" id="UP000694559"/>
    </source>
</evidence>
<proteinExistence type="predicted"/>
<dbReference type="InterPro" id="IPR032549">
    <property type="entry name" value="DUF4939"/>
</dbReference>
<sequence>MPSKDHRVSIDEFHLLYLRSDNAQLSQQVALLTAQVAQMQAAPPRRKCPVAVPDKFDGSLAQVPAFFGQCQLYMSLRPEDFPTDQDKVGFLISLLSGSAARWATPLLTQPNQVLDNYTEFCHQFQAIFEDPVRSQTANRCLRELKQGRGSLMDYIYYLFILLDLYAAPSPKTWGAHS</sequence>
<dbReference type="PANTHER" id="PTHR15503:SF31">
    <property type="entry name" value="RETROTRANSPOSON-DERIVED PROTEIN PEG10"/>
    <property type="match status" value="1"/>
</dbReference>
<reference evidence="2" key="2">
    <citation type="submission" date="2025-09" db="UniProtKB">
        <authorList>
            <consortium name="Ensembl"/>
        </authorList>
    </citation>
    <scope>IDENTIFICATION</scope>
</reference>
<dbReference type="GO" id="GO:0005829">
    <property type="term" value="C:cytosol"/>
    <property type="evidence" value="ECO:0007669"/>
    <property type="project" value="TreeGrafter"/>
</dbReference>
<name>A0A8C7E4P6_NAJNA</name>